<sequence length="307" mass="30904">MTTPILVGLDIGGTSVKAMAVSPTDPTGPALAELRHRTELGADGIRDGITTVVHALAAQVGPDADVVGIGVGIPGFVTKGTASHAVNLGLGAEPLDLLPTLRALTPGPVGVENDVKTAALGARGWLAQHDPGIDDYALLNIGTGLAAGMVLGGRLRAGATGSAGEIGHLVFDRSGPVCPCGQTGCLELYASGSGLRRGWAGTARQLFAAAEAGDEVAARTADDLTAGIAHAITLLAYGPDVALILVTGGVVSRNPALRAAVTTRLHHDDRALVGRAVPVADRVRWLPEHVAVGTRGAALLVTEGVTD</sequence>
<keyword evidence="3" id="KW-1185">Reference proteome</keyword>
<dbReference type="InterPro" id="IPR000600">
    <property type="entry name" value="ROK"/>
</dbReference>
<name>A0A1T4Z8B8_9ACTN</name>
<dbReference type="PANTHER" id="PTHR18964:SF149">
    <property type="entry name" value="BIFUNCTIONAL UDP-N-ACETYLGLUCOSAMINE 2-EPIMERASE_N-ACETYLMANNOSAMINE KINASE"/>
    <property type="match status" value="1"/>
</dbReference>
<evidence type="ECO:0000313" key="2">
    <source>
        <dbReference type="EMBL" id="SKB10128.1"/>
    </source>
</evidence>
<dbReference type="InterPro" id="IPR043129">
    <property type="entry name" value="ATPase_NBD"/>
</dbReference>
<keyword evidence="2" id="KW-0808">Transferase</keyword>
<comment type="similarity">
    <text evidence="1">Belongs to the ROK (NagC/XylR) family.</text>
</comment>
<reference evidence="3" key="1">
    <citation type="submission" date="2017-02" db="EMBL/GenBank/DDBJ databases">
        <authorList>
            <person name="Varghese N."/>
            <person name="Submissions S."/>
        </authorList>
    </citation>
    <scope>NUCLEOTIDE SEQUENCE [LARGE SCALE GENOMIC DNA]</scope>
    <source>
        <strain evidence="3">9H-4</strain>
    </source>
</reference>
<dbReference type="RefSeq" id="WP_078700993.1">
    <property type="nucleotide sequence ID" value="NZ_LT796768.1"/>
</dbReference>
<dbReference type="STRING" id="1736691.SAMN06295964_3114"/>
<dbReference type="GO" id="GO:0016301">
    <property type="term" value="F:kinase activity"/>
    <property type="evidence" value="ECO:0007669"/>
    <property type="project" value="UniProtKB-KW"/>
</dbReference>
<keyword evidence="2" id="KW-0418">Kinase</keyword>
<dbReference type="OrthoDB" id="8772678at2"/>
<dbReference type="EMBL" id="LT796768">
    <property type="protein sequence ID" value="SKB10128.1"/>
    <property type="molecule type" value="Genomic_DNA"/>
</dbReference>
<protein>
    <submittedName>
        <fullName evidence="2">Sugar kinase of the NBD/HSP70 family, may contain an N-terminal HTH domain</fullName>
    </submittedName>
</protein>
<gene>
    <name evidence="2" type="ORF">SAMN06295964_3114</name>
</gene>
<organism evidence="2 3">
    <name type="scientific">Aeromicrobium choanae</name>
    <dbReference type="NCBI Taxonomy" id="1736691"/>
    <lineage>
        <taxon>Bacteria</taxon>
        <taxon>Bacillati</taxon>
        <taxon>Actinomycetota</taxon>
        <taxon>Actinomycetes</taxon>
        <taxon>Propionibacteriales</taxon>
        <taxon>Nocardioidaceae</taxon>
        <taxon>Aeromicrobium</taxon>
    </lineage>
</organism>
<dbReference type="Proteomes" id="UP000191040">
    <property type="component" value="Chromosome I"/>
</dbReference>
<dbReference type="Gene3D" id="3.30.420.40">
    <property type="match status" value="2"/>
</dbReference>
<dbReference type="SUPFAM" id="SSF53067">
    <property type="entry name" value="Actin-like ATPase domain"/>
    <property type="match status" value="1"/>
</dbReference>
<accession>A0A1T4Z8B8</accession>
<dbReference type="Pfam" id="PF00480">
    <property type="entry name" value="ROK"/>
    <property type="match status" value="1"/>
</dbReference>
<evidence type="ECO:0000313" key="3">
    <source>
        <dbReference type="Proteomes" id="UP000191040"/>
    </source>
</evidence>
<proteinExistence type="inferred from homology"/>
<dbReference type="AlphaFoldDB" id="A0A1T4Z8B8"/>
<evidence type="ECO:0000256" key="1">
    <source>
        <dbReference type="ARBA" id="ARBA00006479"/>
    </source>
</evidence>
<dbReference type="PANTHER" id="PTHR18964">
    <property type="entry name" value="ROK (REPRESSOR, ORF, KINASE) FAMILY"/>
    <property type="match status" value="1"/>
</dbReference>